<accession>A0AAU8JKZ9</accession>
<gene>
    <name evidence="1" type="ORF">ABWT76_002374</name>
</gene>
<organism evidence="1">
    <name type="scientific">Planktothricoides raciborskii GIHE-MW2</name>
    <dbReference type="NCBI Taxonomy" id="2792601"/>
    <lineage>
        <taxon>Bacteria</taxon>
        <taxon>Bacillati</taxon>
        <taxon>Cyanobacteriota</taxon>
        <taxon>Cyanophyceae</taxon>
        <taxon>Oscillatoriophycideae</taxon>
        <taxon>Oscillatoriales</taxon>
        <taxon>Oscillatoriaceae</taxon>
        <taxon>Planktothricoides</taxon>
    </lineage>
</organism>
<reference evidence="1" key="1">
    <citation type="submission" date="2024-07" db="EMBL/GenBank/DDBJ databases">
        <authorList>
            <person name="Kim Y.J."/>
            <person name="Jeong J.Y."/>
        </authorList>
    </citation>
    <scope>NUCLEOTIDE SEQUENCE</scope>
    <source>
        <strain evidence="1">GIHE-MW2</strain>
    </source>
</reference>
<sequence>MRDRQPNKSSERSLLSLLTQLIYQFKAKIYACNASPKEQMGKPQISVRAKHSGRYVIA</sequence>
<dbReference type="EMBL" id="CP159837">
    <property type="protein sequence ID" value="XCM39442.1"/>
    <property type="molecule type" value="Genomic_DNA"/>
</dbReference>
<evidence type="ECO:0000313" key="1">
    <source>
        <dbReference type="EMBL" id="XCM39442.1"/>
    </source>
</evidence>
<name>A0AAU8JKZ9_9CYAN</name>
<dbReference type="AlphaFoldDB" id="A0AAU8JKZ9"/>
<evidence type="ECO:0008006" key="2">
    <source>
        <dbReference type="Google" id="ProtNLM"/>
    </source>
</evidence>
<dbReference type="RefSeq" id="WP_156332061.1">
    <property type="nucleotide sequence ID" value="NZ_CP159837.1"/>
</dbReference>
<protein>
    <recommendedName>
        <fullName evidence="2">Transposase</fullName>
    </recommendedName>
</protein>
<proteinExistence type="predicted"/>